<keyword evidence="3 5" id="KW-0548">Nucleotidyltransferase</keyword>
<dbReference type="InterPro" id="IPR012340">
    <property type="entry name" value="NA-bd_OB-fold"/>
</dbReference>
<dbReference type="CDD" id="cd11364">
    <property type="entry name" value="RNase_PH_PNPase_2"/>
    <property type="match status" value="1"/>
</dbReference>
<dbReference type="InterPro" id="IPR036612">
    <property type="entry name" value="KH_dom_type_1_sf"/>
</dbReference>
<evidence type="ECO:0000256" key="3">
    <source>
        <dbReference type="ARBA" id="ARBA00022695"/>
    </source>
</evidence>
<dbReference type="GO" id="GO:0000175">
    <property type="term" value="F:3'-5'-RNA exonuclease activity"/>
    <property type="evidence" value="ECO:0007669"/>
    <property type="project" value="TreeGrafter"/>
</dbReference>
<dbReference type="CDD" id="cd02393">
    <property type="entry name" value="KH-I_PNPase"/>
    <property type="match status" value="1"/>
</dbReference>
<dbReference type="FunFam" id="3.30.230.70:FF:000001">
    <property type="entry name" value="Polyribonucleotide nucleotidyltransferase"/>
    <property type="match status" value="1"/>
</dbReference>
<keyword evidence="5" id="KW-0479">Metal-binding</keyword>
<dbReference type="InterPro" id="IPR003029">
    <property type="entry name" value="S1_domain"/>
</dbReference>
<dbReference type="Pfam" id="PF00013">
    <property type="entry name" value="KH_1"/>
    <property type="match status" value="1"/>
</dbReference>
<reference evidence="7 8" key="1">
    <citation type="submission" date="2017-09" db="EMBL/GenBank/DDBJ databases">
        <title>Depth-based differentiation of microbial function through sediment-hosted aquifers and enrichment of novel symbionts in the deep terrestrial subsurface.</title>
        <authorList>
            <person name="Probst A.J."/>
            <person name="Ladd B."/>
            <person name="Jarett J.K."/>
            <person name="Geller-Mcgrath D.E."/>
            <person name="Sieber C.M."/>
            <person name="Emerson J.B."/>
            <person name="Anantharaman K."/>
            <person name="Thomas B.C."/>
            <person name="Malmstrom R."/>
            <person name="Stieglmeier M."/>
            <person name="Klingl A."/>
            <person name="Woyke T."/>
            <person name="Ryan C.M."/>
            <person name="Banfield J.F."/>
        </authorList>
    </citation>
    <scope>NUCLEOTIDE SEQUENCE [LARGE SCALE GENOMIC DNA]</scope>
    <source>
        <strain evidence="7">CG22_combo_CG10-13_8_21_14_all_36_13</strain>
    </source>
</reference>
<dbReference type="InterPro" id="IPR004088">
    <property type="entry name" value="KH_dom_type_1"/>
</dbReference>
<dbReference type="GO" id="GO:0006402">
    <property type="term" value="P:mRNA catabolic process"/>
    <property type="evidence" value="ECO:0007669"/>
    <property type="project" value="UniProtKB-UniRule"/>
</dbReference>
<dbReference type="Pfam" id="PF00575">
    <property type="entry name" value="S1"/>
    <property type="match status" value="1"/>
</dbReference>
<dbReference type="NCBIfam" id="NF008805">
    <property type="entry name" value="PRK11824.1"/>
    <property type="match status" value="1"/>
</dbReference>
<dbReference type="InterPro" id="IPR001247">
    <property type="entry name" value="ExoRNase_PH_dom1"/>
</dbReference>
<dbReference type="Gene3D" id="3.30.1370.10">
    <property type="entry name" value="K Homology domain, type 1"/>
    <property type="match status" value="1"/>
</dbReference>
<dbReference type="SUPFAM" id="SSF54791">
    <property type="entry name" value="Eukaryotic type KH-domain (KH-domain type I)"/>
    <property type="match status" value="1"/>
</dbReference>
<dbReference type="HAMAP" id="MF_01595">
    <property type="entry name" value="PNPase"/>
    <property type="match status" value="1"/>
</dbReference>
<dbReference type="GO" id="GO:0004654">
    <property type="term" value="F:polyribonucleotide nucleotidyltransferase activity"/>
    <property type="evidence" value="ECO:0007669"/>
    <property type="project" value="UniProtKB-UniRule"/>
</dbReference>
<keyword evidence="4 5" id="KW-0694">RNA-binding</keyword>
<dbReference type="InterPro" id="IPR012162">
    <property type="entry name" value="PNPase"/>
</dbReference>
<comment type="caution">
    <text evidence="7">The sequence shown here is derived from an EMBL/GenBank/DDBJ whole genome shotgun (WGS) entry which is preliminary data.</text>
</comment>
<dbReference type="GO" id="GO:0000287">
    <property type="term" value="F:magnesium ion binding"/>
    <property type="evidence" value="ECO:0007669"/>
    <property type="project" value="UniProtKB-UniRule"/>
</dbReference>
<dbReference type="PIRSF" id="PIRSF005499">
    <property type="entry name" value="PNPase"/>
    <property type="match status" value="1"/>
</dbReference>
<comment type="function">
    <text evidence="5">Involved in mRNA degradation. Catalyzes the phosphorolysis of single-stranded polyribonucleotides processively in the 3'- to 5'-direction.</text>
</comment>
<evidence type="ECO:0000256" key="5">
    <source>
        <dbReference type="HAMAP-Rule" id="MF_01595"/>
    </source>
</evidence>
<organism evidence="7 8">
    <name type="scientific">Candidatus Campbellbacteria bacterium CG22_combo_CG10-13_8_21_14_all_36_13</name>
    <dbReference type="NCBI Taxonomy" id="1974529"/>
    <lineage>
        <taxon>Bacteria</taxon>
        <taxon>Candidatus Campbelliibacteriota</taxon>
    </lineage>
</organism>
<dbReference type="EMBL" id="PCTT01000010">
    <property type="protein sequence ID" value="PIP87341.1"/>
    <property type="molecule type" value="Genomic_DNA"/>
</dbReference>
<comment type="catalytic activity">
    <reaction evidence="5">
        <text>RNA(n+1) + phosphate = RNA(n) + a ribonucleoside 5'-diphosphate</text>
        <dbReference type="Rhea" id="RHEA:22096"/>
        <dbReference type="Rhea" id="RHEA-COMP:14527"/>
        <dbReference type="Rhea" id="RHEA-COMP:17342"/>
        <dbReference type="ChEBI" id="CHEBI:43474"/>
        <dbReference type="ChEBI" id="CHEBI:57930"/>
        <dbReference type="ChEBI" id="CHEBI:140395"/>
        <dbReference type="EC" id="2.7.7.8"/>
    </reaction>
</comment>
<dbReference type="InterPro" id="IPR036345">
    <property type="entry name" value="ExoRNase_PH_dom2_sf"/>
</dbReference>
<protein>
    <recommendedName>
        <fullName evidence="5">Polyribonucleotide nucleotidyltransferase</fullName>
        <ecNumber evidence="5">2.7.7.8</ecNumber>
    </recommendedName>
    <alternativeName>
        <fullName evidence="5">Polynucleotide phosphorylase</fullName>
        <shortName evidence="5">PNPase</shortName>
    </alternativeName>
</protein>
<dbReference type="InterPro" id="IPR020568">
    <property type="entry name" value="Ribosomal_Su5_D2-typ_SF"/>
</dbReference>
<dbReference type="FunFam" id="3.30.1370.10:FF:000001">
    <property type="entry name" value="Polyribonucleotide nucleotidyltransferase"/>
    <property type="match status" value="1"/>
</dbReference>
<dbReference type="EC" id="2.7.7.8" evidence="5"/>
<dbReference type="NCBIfam" id="TIGR03591">
    <property type="entry name" value="polynuc_phos"/>
    <property type="match status" value="1"/>
</dbReference>
<dbReference type="SMART" id="SM00322">
    <property type="entry name" value="KH"/>
    <property type="match status" value="1"/>
</dbReference>
<evidence type="ECO:0000256" key="4">
    <source>
        <dbReference type="ARBA" id="ARBA00022884"/>
    </source>
</evidence>
<dbReference type="Pfam" id="PF03725">
    <property type="entry name" value="RNase_PH_C"/>
    <property type="match status" value="1"/>
</dbReference>
<dbReference type="SUPFAM" id="SSF50249">
    <property type="entry name" value="Nucleic acid-binding proteins"/>
    <property type="match status" value="1"/>
</dbReference>
<sequence>MMEKREYTLELGGKTFTAEFNDIANQAHGSVILRCGDTAVLATVVMGDKPNTGTDYFPLKVDYEERFYASGEILGSRFMRREGKPSDEAVLTGRVVDRTIRPLFNQKMRYDVQVVTTVLSIDEADPDVLAVNAVSLALATSDIPWNGPVSAVRIGKIKGDNTLRLNPNYEYRNSTDFEMDLFVCGKDGNVNMIEDGSSEISEDLVTQGLEEAVKELDKLQNWQKQIVKEVGRTKREVEIEEVSPEIIALFEKDIAPKLNEGLFIGKPGKEGIKKLHEDWKATLKENLPDENHSLASDYLEEMMDKELHRGAIEDDKRADGRGFDEIRPLMAKAGGISGKLHGSGLFYRGGTHVLSVLTLGGPDDALMINGMEEKSDKKFIHHYNFPPFSVGETGRVGNPGRREIGHGALAEKALLGVIPTKEEFPYTIRIVSEAFASNGSTSMASVCGSTLALMDAGVPIKRPVAGIASGLMMDDKGNYKLLTDIQGPEDHHGDMDFKVAGTREGITAIQMDVKVDGVPVKILSEALYAAKKARIQILDVIEKEISSPRTEINKNAPKILLMTIKQDQIGLVIGGGGKTIKDIKERSSAEITIEDDGTVYLTGVGDSTEKARAIIEDLVKEWKIGEEADATVVKIVEFGAFASIGGQTEGLIHISEIAPFRVEKVGDYLSEGEIVPVKISKIENGKVGLSIKARDPKWAEAKKALKEMR</sequence>
<feature type="domain" description="S1 motif" evidence="6">
    <location>
        <begin position="625"/>
        <end position="692"/>
    </location>
</feature>
<dbReference type="Gene3D" id="2.40.50.140">
    <property type="entry name" value="Nucleic acid-binding proteins"/>
    <property type="match status" value="1"/>
</dbReference>
<dbReference type="PANTHER" id="PTHR11252">
    <property type="entry name" value="POLYRIBONUCLEOTIDE NUCLEOTIDYLTRANSFERASE"/>
    <property type="match status" value="1"/>
</dbReference>
<dbReference type="PROSITE" id="PS50126">
    <property type="entry name" value="S1"/>
    <property type="match status" value="1"/>
</dbReference>
<comment type="cofactor">
    <cofactor evidence="5">
        <name>Mg(2+)</name>
        <dbReference type="ChEBI" id="CHEBI:18420"/>
    </cofactor>
</comment>
<dbReference type="InterPro" id="IPR004087">
    <property type="entry name" value="KH_dom"/>
</dbReference>
<evidence type="ECO:0000259" key="6">
    <source>
        <dbReference type="PROSITE" id="PS50126"/>
    </source>
</evidence>
<comment type="similarity">
    <text evidence="1 5">Belongs to the polyribonucleotide nucleotidyltransferase family.</text>
</comment>
<comment type="subcellular location">
    <subcellularLocation>
        <location evidence="5">Cytoplasm</location>
    </subcellularLocation>
</comment>
<dbReference type="SUPFAM" id="SSF54211">
    <property type="entry name" value="Ribosomal protein S5 domain 2-like"/>
    <property type="match status" value="2"/>
</dbReference>
<dbReference type="Gene3D" id="3.30.230.70">
    <property type="entry name" value="GHMP Kinase, N-terminal domain"/>
    <property type="match status" value="2"/>
</dbReference>
<keyword evidence="5" id="KW-0963">Cytoplasm</keyword>
<evidence type="ECO:0000256" key="1">
    <source>
        <dbReference type="ARBA" id="ARBA00007404"/>
    </source>
</evidence>
<dbReference type="AlphaFoldDB" id="A0A2H0DZC4"/>
<dbReference type="Proteomes" id="UP000231143">
    <property type="component" value="Unassembled WGS sequence"/>
</dbReference>
<dbReference type="SUPFAM" id="SSF55666">
    <property type="entry name" value="Ribonuclease PH domain 2-like"/>
    <property type="match status" value="2"/>
</dbReference>
<feature type="binding site" evidence="5">
    <location>
        <position position="496"/>
    </location>
    <ligand>
        <name>Mg(2+)</name>
        <dbReference type="ChEBI" id="CHEBI:18420"/>
    </ligand>
</feature>
<dbReference type="PROSITE" id="PS50084">
    <property type="entry name" value="KH_TYPE_1"/>
    <property type="match status" value="1"/>
</dbReference>
<dbReference type="GO" id="GO:0003723">
    <property type="term" value="F:RNA binding"/>
    <property type="evidence" value="ECO:0007669"/>
    <property type="project" value="UniProtKB-UniRule"/>
</dbReference>
<keyword evidence="2 5" id="KW-0808">Transferase</keyword>
<evidence type="ECO:0000313" key="7">
    <source>
        <dbReference type="EMBL" id="PIP87341.1"/>
    </source>
</evidence>
<proteinExistence type="inferred from homology"/>
<name>A0A2H0DZC4_9BACT</name>
<dbReference type="PANTHER" id="PTHR11252:SF0">
    <property type="entry name" value="POLYRIBONUCLEOTIDE NUCLEOTIDYLTRANSFERASE 1, MITOCHONDRIAL"/>
    <property type="match status" value="1"/>
</dbReference>
<dbReference type="InterPro" id="IPR015847">
    <property type="entry name" value="ExoRNase_PH_dom2"/>
</dbReference>
<dbReference type="GO" id="GO:0005829">
    <property type="term" value="C:cytosol"/>
    <property type="evidence" value="ECO:0007669"/>
    <property type="project" value="TreeGrafter"/>
</dbReference>
<dbReference type="Pfam" id="PF01138">
    <property type="entry name" value="RNase_PH"/>
    <property type="match status" value="2"/>
</dbReference>
<dbReference type="InterPro" id="IPR027408">
    <property type="entry name" value="PNPase/RNase_PH_dom_sf"/>
</dbReference>
<evidence type="ECO:0000313" key="8">
    <source>
        <dbReference type="Proteomes" id="UP000231143"/>
    </source>
</evidence>
<gene>
    <name evidence="5" type="primary">pnp</name>
    <name evidence="7" type="ORF">COW81_00790</name>
</gene>
<accession>A0A2H0DZC4</accession>
<evidence type="ECO:0000256" key="2">
    <source>
        <dbReference type="ARBA" id="ARBA00022679"/>
    </source>
</evidence>
<feature type="binding site" evidence="5">
    <location>
        <position position="490"/>
    </location>
    <ligand>
        <name>Mg(2+)</name>
        <dbReference type="ChEBI" id="CHEBI:18420"/>
    </ligand>
</feature>
<dbReference type="SMART" id="SM00316">
    <property type="entry name" value="S1"/>
    <property type="match status" value="1"/>
</dbReference>
<keyword evidence="5" id="KW-0460">Magnesium</keyword>